<dbReference type="InterPro" id="IPR017900">
    <property type="entry name" value="4Fe4S_Fe_S_CS"/>
</dbReference>
<dbReference type="HOGENOM" id="CLU_2047413_0_0_0"/>
<dbReference type="Pfam" id="PF12838">
    <property type="entry name" value="Fer4_7"/>
    <property type="match status" value="1"/>
</dbReference>
<dbReference type="PROSITE" id="PS51379">
    <property type="entry name" value="4FE4S_FER_2"/>
    <property type="match status" value="2"/>
</dbReference>
<dbReference type="GO" id="GO:0051536">
    <property type="term" value="F:iron-sulfur cluster binding"/>
    <property type="evidence" value="ECO:0007669"/>
    <property type="project" value="UniProtKB-KW"/>
</dbReference>
<dbReference type="Proteomes" id="UP000001505">
    <property type="component" value="Chromosome"/>
</dbReference>
<dbReference type="STRING" id="716544.wcw_1368"/>
<evidence type="ECO:0000259" key="4">
    <source>
        <dbReference type="PROSITE" id="PS51379"/>
    </source>
</evidence>
<keyword evidence="2" id="KW-0408">Iron</keyword>
<dbReference type="GO" id="GO:0046872">
    <property type="term" value="F:metal ion binding"/>
    <property type="evidence" value="ECO:0007669"/>
    <property type="project" value="UniProtKB-KW"/>
</dbReference>
<reference evidence="5 6" key="1">
    <citation type="journal article" date="2010" name="PLoS ONE">
        <title>The Waddlia genome: a window into chlamydial biology.</title>
        <authorList>
            <person name="Bertelli C."/>
            <person name="Collyn F."/>
            <person name="Croxatto A."/>
            <person name="Ruckert C."/>
            <person name="Polkinghorne A."/>
            <person name="Kebbi-Beghdadi C."/>
            <person name="Goesmann A."/>
            <person name="Vaughan L."/>
            <person name="Greub G."/>
        </authorList>
    </citation>
    <scope>NUCLEOTIDE SEQUENCE [LARGE SCALE GENOMIC DNA]</scope>
    <source>
        <strain evidence="6">ATCC VR-1470 / WSU 86-1044</strain>
    </source>
</reference>
<sequence>MIVDRKQFFKELVCMTVDLFERLPVGKVLSQTTDDRLKLRPPGAHPDEQEFLKRCTGCDACMVACPVHAIIIEDLERRDPLLYPKENPCIRCPGTPCITACPTEALHKSFGTALLRQVKNSH</sequence>
<keyword evidence="1" id="KW-0479">Metal-binding</keyword>
<evidence type="ECO:0000256" key="2">
    <source>
        <dbReference type="ARBA" id="ARBA00023004"/>
    </source>
</evidence>
<feature type="domain" description="4Fe-4S ferredoxin-type" evidence="4">
    <location>
        <begin position="78"/>
        <end position="111"/>
    </location>
</feature>
<organism evidence="5 6">
    <name type="scientific">Waddlia chondrophila (strain ATCC VR-1470 / WSU 86-1044)</name>
    <dbReference type="NCBI Taxonomy" id="716544"/>
    <lineage>
        <taxon>Bacteria</taxon>
        <taxon>Pseudomonadati</taxon>
        <taxon>Chlamydiota</taxon>
        <taxon>Chlamydiia</taxon>
        <taxon>Parachlamydiales</taxon>
        <taxon>Waddliaceae</taxon>
        <taxon>Waddlia</taxon>
    </lineage>
</organism>
<accession>D6YRM4</accession>
<keyword evidence="6" id="KW-1185">Reference proteome</keyword>
<dbReference type="eggNOG" id="COG1143">
    <property type="taxonomic scope" value="Bacteria"/>
</dbReference>
<evidence type="ECO:0000313" key="6">
    <source>
        <dbReference type="Proteomes" id="UP000001505"/>
    </source>
</evidence>
<dbReference type="InterPro" id="IPR017896">
    <property type="entry name" value="4Fe4S_Fe-S-bd"/>
</dbReference>
<evidence type="ECO:0000313" key="5">
    <source>
        <dbReference type="EMBL" id="ADI38719.1"/>
    </source>
</evidence>
<name>D6YRM4_WADCW</name>
<dbReference type="PROSITE" id="PS00198">
    <property type="entry name" value="4FE4S_FER_1"/>
    <property type="match status" value="1"/>
</dbReference>
<dbReference type="Gene3D" id="3.30.70.20">
    <property type="match status" value="1"/>
</dbReference>
<proteinExistence type="predicted"/>
<evidence type="ECO:0000256" key="1">
    <source>
        <dbReference type="ARBA" id="ARBA00022723"/>
    </source>
</evidence>
<dbReference type="EMBL" id="CP001928">
    <property type="protein sequence ID" value="ADI38719.1"/>
    <property type="molecule type" value="Genomic_DNA"/>
</dbReference>
<keyword evidence="3" id="KW-0411">Iron-sulfur</keyword>
<dbReference type="AlphaFoldDB" id="D6YRM4"/>
<gene>
    <name evidence="5" type="ordered locus">wcw_1368</name>
</gene>
<dbReference type="KEGG" id="wch:wcw_1368"/>
<feature type="domain" description="4Fe-4S ferredoxin-type" evidence="4">
    <location>
        <begin position="42"/>
        <end position="75"/>
    </location>
</feature>
<protein>
    <recommendedName>
        <fullName evidence="4">4Fe-4S ferredoxin-type domain-containing protein</fullName>
    </recommendedName>
</protein>
<dbReference type="SUPFAM" id="SSF54862">
    <property type="entry name" value="4Fe-4S ferredoxins"/>
    <property type="match status" value="1"/>
</dbReference>
<evidence type="ECO:0000256" key="3">
    <source>
        <dbReference type="ARBA" id="ARBA00023014"/>
    </source>
</evidence>